<evidence type="ECO:0000313" key="4">
    <source>
        <dbReference type="Proteomes" id="UP001156702"/>
    </source>
</evidence>
<proteinExistence type="inferred from homology"/>
<evidence type="ECO:0000313" key="3">
    <source>
        <dbReference type="EMBL" id="GLR52592.1"/>
    </source>
</evidence>
<dbReference type="InterPro" id="IPR001279">
    <property type="entry name" value="Metallo-B-lactamas"/>
</dbReference>
<comment type="similarity">
    <text evidence="1">Belongs to the metallo-beta-lactamase superfamily. Class-B beta-lactamase family.</text>
</comment>
<dbReference type="Pfam" id="PF00753">
    <property type="entry name" value="Lactamase_B"/>
    <property type="match status" value="1"/>
</dbReference>
<evidence type="ECO:0000259" key="2">
    <source>
        <dbReference type="SMART" id="SM00849"/>
    </source>
</evidence>
<sequence>MGLGNLASVLTIPPGKPVLAVATHIHVDHVGSFHEFENRLGHEAEAEAFAHMPDADTLAPYFRMQPDVLAQVPPMGTRPEAYAISPAPLTTILAENDIIDIGDACYTVLHLPGHSPGSIGLLDQKTGIFFSGDAIYEGSLVDDLPGCDIEAYKASMERLLQLDLEVVYGGHGSSFGRARLQEIAKTYLTSRNS</sequence>
<accession>A0ABQ5ZL99</accession>
<dbReference type="EMBL" id="BSOP01000030">
    <property type="protein sequence ID" value="GLR52592.1"/>
    <property type="molecule type" value="Genomic_DNA"/>
</dbReference>
<comment type="caution">
    <text evidence="3">The sequence shown here is derived from an EMBL/GenBank/DDBJ whole genome shotgun (WGS) entry which is preliminary data.</text>
</comment>
<protein>
    <submittedName>
        <fullName evidence="3">MBL fold metallo-hydrolase</fullName>
    </submittedName>
</protein>
<organism evidence="3 4">
    <name type="scientific">Shinella yambaruensis</name>
    <dbReference type="NCBI Taxonomy" id="415996"/>
    <lineage>
        <taxon>Bacteria</taxon>
        <taxon>Pseudomonadati</taxon>
        <taxon>Pseudomonadota</taxon>
        <taxon>Alphaproteobacteria</taxon>
        <taxon>Hyphomicrobiales</taxon>
        <taxon>Rhizobiaceae</taxon>
        <taxon>Shinella</taxon>
    </lineage>
</organism>
<name>A0ABQ5ZL99_9HYPH</name>
<dbReference type="PANTHER" id="PTHR42951:SF4">
    <property type="entry name" value="ACYL-COENZYME A THIOESTERASE MBLAC2"/>
    <property type="match status" value="1"/>
</dbReference>
<evidence type="ECO:0000256" key="1">
    <source>
        <dbReference type="ARBA" id="ARBA00005250"/>
    </source>
</evidence>
<keyword evidence="4" id="KW-1185">Reference proteome</keyword>
<dbReference type="Gene3D" id="3.60.15.10">
    <property type="entry name" value="Ribonuclease Z/Hydroxyacylglutathione hydrolase-like"/>
    <property type="match status" value="1"/>
</dbReference>
<dbReference type="SUPFAM" id="SSF56281">
    <property type="entry name" value="Metallo-hydrolase/oxidoreductase"/>
    <property type="match status" value="1"/>
</dbReference>
<dbReference type="SMART" id="SM00849">
    <property type="entry name" value="Lactamase_B"/>
    <property type="match status" value="1"/>
</dbReference>
<dbReference type="PANTHER" id="PTHR42951">
    <property type="entry name" value="METALLO-BETA-LACTAMASE DOMAIN-CONTAINING"/>
    <property type="match status" value="1"/>
</dbReference>
<gene>
    <name evidence="3" type="ORF">GCM10007923_38060</name>
</gene>
<dbReference type="InterPro" id="IPR036866">
    <property type="entry name" value="RibonucZ/Hydroxyglut_hydro"/>
</dbReference>
<feature type="domain" description="Metallo-beta-lactamase" evidence="2">
    <location>
        <begin position="4"/>
        <end position="171"/>
    </location>
</feature>
<reference evidence="4" key="1">
    <citation type="journal article" date="2019" name="Int. J. Syst. Evol. Microbiol.">
        <title>The Global Catalogue of Microorganisms (GCM) 10K type strain sequencing project: providing services to taxonomists for standard genome sequencing and annotation.</title>
        <authorList>
            <consortium name="The Broad Institute Genomics Platform"/>
            <consortium name="The Broad Institute Genome Sequencing Center for Infectious Disease"/>
            <person name="Wu L."/>
            <person name="Ma J."/>
        </authorList>
    </citation>
    <scope>NUCLEOTIDE SEQUENCE [LARGE SCALE GENOMIC DNA]</scope>
    <source>
        <strain evidence="4">NBRC 102122</strain>
    </source>
</reference>
<dbReference type="InterPro" id="IPR050855">
    <property type="entry name" value="NDM-1-like"/>
</dbReference>
<dbReference type="Proteomes" id="UP001156702">
    <property type="component" value="Unassembled WGS sequence"/>
</dbReference>